<protein>
    <submittedName>
        <fullName evidence="2">Uncharacterized protein</fullName>
    </submittedName>
</protein>
<keyword evidence="3" id="KW-1185">Reference proteome</keyword>
<organism evidence="2 3">
    <name type="scientific">Trichuris suis</name>
    <name type="common">pig whipworm</name>
    <dbReference type="NCBI Taxonomy" id="68888"/>
    <lineage>
        <taxon>Eukaryota</taxon>
        <taxon>Metazoa</taxon>
        <taxon>Ecdysozoa</taxon>
        <taxon>Nematoda</taxon>
        <taxon>Enoplea</taxon>
        <taxon>Dorylaimia</taxon>
        <taxon>Trichinellida</taxon>
        <taxon>Trichuridae</taxon>
        <taxon>Trichuris</taxon>
    </lineage>
</organism>
<dbReference type="Proteomes" id="UP000030764">
    <property type="component" value="Unassembled WGS sequence"/>
</dbReference>
<evidence type="ECO:0000313" key="3">
    <source>
        <dbReference type="Proteomes" id="UP000030764"/>
    </source>
</evidence>
<proteinExistence type="predicted"/>
<sequence>MKLKNRFQVTATPCCTRWHVSQSLYEGEIPESPKEWPEERKRKGIVEICNVIASVCLHATTTSLPRVLKRRNGFLQNRICYVRRHGNEASENVMVKFQRNLTEKADSNGNDDIGMEHKGRKE</sequence>
<gene>
    <name evidence="2" type="ORF">M513_10339</name>
</gene>
<evidence type="ECO:0000313" key="2">
    <source>
        <dbReference type="EMBL" id="KFD48784.1"/>
    </source>
</evidence>
<dbReference type="AlphaFoldDB" id="A0A085LUY8"/>
<feature type="region of interest" description="Disordered" evidence="1">
    <location>
        <begin position="100"/>
        <end position="122"/>
    </location>
</feature>
<dbReference type="EMBL" id="KL363284">
    <property type="protein sequence ID" value="KFD48784.1"/>
    <property type="molecule type" value="Genomic_DNA"/>
</dbReference>
<accession>A0A085LUY8</accession>
<evidence type="ECO:0000256" key="1">
    <source>
        <dbReference type="SAM" id="MobiDB-lite"/>
    </source>
</evidence>
<reference evidence="2 3" key="1">
    <citation type="journal article" date="2014" name="Nat. Genet.">
        <title>Genome and transcriptome of the porcine whipworm Trichuris suis.</title>
        <authorList>
            <person name="Jex A.R."/>
            <person name="Nejsum P."/>
            <person name="Schwarz E.M."/>
            <person name="Hu L."/>
            <person name="Young N.D."/>
            <person name="Hall R.S."/>
            <person name="Korhonen P.K."/>
            <person name="Liao S."/>
            <person name="Thamsborg S."/>
            <person name="Xia J."/>
            <person name="Xu P."/>
            <person name="Wang S."/>
            <person name="Scheerlinck J.P."/>
            <person name="Hofmann A."/>
            <person name="Sternberg P.W."/>
            <person name="Wang J."/>
            <person name="Gasser R.B."/>
        </authorList>
    </citation>
    <scope>NUCLEOTIDE SEQUENCE [LARGE SCALE GENOMIC DNA]</scope>
    <source>
        <strain evidence="2">DCEP-RM93M</strain>
    </source>
</reference>
<name>A0A085LUY8_9BILA</name>